<evidence type="ECO:0000256" key="1">
    <source>
        <dbReference type="SAM" id="MobiDB-lite"/>
    </source>
</evidence>
<protein>
    <submittedName>
        <fullName evidence="3">VCBS domain-containing protein</fullName>
    </submittedName>
</protein>
<proteinExistence type="predicted"/>
<dbReference type="InterPro" id="IPR015919">
    <property type="entry name" value="Cadherin-like_sf"/>
</dbReference>
<keyword evidence="4" id="KW-1185">Reference proteome</keyword>
<dbReference type="InterPro" id="IPR010221">
    <property type="entry name" value="VCBS_dom"/>
</dbReference>
<evidence type="ECO:0000259" key="2">
    <source>
        <dbReference type="PROSITE" id="PS50268"/>
    </source>
</evidence>
<dbReference type="InterPro" id="IPR013783">
    <property type="entry name" value="Ig-like_fold"/>
</dbReference>
<dbReference type="InterPro" id="IPR044016">
    <property type="entry name" value="Big_13"/>
</dbReference>
<dbReference type="InterPro" id="IPR040853">
    <property type="entry name" value="RapA2_cadherin-like"/>
</dbReference>
<feature type="region of interest" description="Disordered" evidence="1">
    <location>
        <begin position="3238"/>
        <end position="3323"/>
    </location>
</feature>
<dbReference type="Gene3D" id="2.60.40.3440">
    <property type="match status" value="1"/>
</dbReference>
<organism evidence="3 4">
    <name type="scientific">Tropicimonas omnivorans</name>
    <dbReference type="NCBI Taxonomy" id="3075590"/>
    <lineage>
        <taxon>Bacteria</taxon>
        <taxon>Pseudomonadati</taxon>
        <taxon>Pseudomonadota</taxon>
        <taxon>Alphaproteobacteria</taxon>
        <taxon>Rhodobacterales</taxon>
        <taxon>Roseobacteraceae</taxon>
        <taxon>Tropicimonas</taxon>
    </lineage>
</organism>
<dbReference type="Pfam" id="PF17963">
    <property type="entry name" value="Big_9"/>
    <property type="match status" value="3"/>
</dbReference>
<dbReference type="PROSITE" id="PS50268">
    <property type="entry name" value="CADHERIN_2"/>
    <property type="match status" value="2"/>
</dbReference>
<feature type="compositionally biased region" description="Acidic residues" evidence="1">
    <location>
        <begin position="3273"/>
        <end position="3288"/>
    </location>
</feature>
<dbReference type="Pfam" id="PF19077">
    <property type="entry name" value="Big_13"/>
    <property type="match status" value="1"/>
</dbReference>
<feature type="region of interest" description="Disordered" evidence="1">
    <location>
        <begin position="1152"/>
        <end position="1198"/>
    </location>
</feature>
<dbReference type="EMBL" id="JAVRHL010000010">
    <property type="protein sequence ID" value="MDT0684711.1"/>
    <property type="molecule type" value="Genomic_DNA"/>
</dbReference>
<dbReference type="Gene3D" id="2.60.40.10">
    <property type="entry name" value="Immunoglobulins"/>
    <property type="match status" value="4"/>
</dbReference>
<feature type="region of interest" description="Disordered" evidence="1">
    <location>
        <begin position="209"/>
        <end position="230"/>
    </location>
</feature>
<dbReference type="RefSeq" id="WP_311694455.1">
    <property type="nucleotide sequence ID" value="NZ_JAVRHL010000010.1"/>
</dbReference>
<dbReference type="Proteomes" id="UP001265259">
    <property type="component" value="Unassembled WGS sequence"/>
</dbReference>
<evidence type="ECO:0000313" key="4">
    <source>
        <dbReference type="Proteomes" id="UP001265259"/>
    </source>
</evidence>
<dbReference type="SUPFAM" id="SSF49313">
    <property type="entry name" value="Cadherin-like"/>
    <property type="match status" value="1"/>
</dbReference>
<feature type="domain" description="Cadherin" evidence="2">
    <location>
        <begin position="460"/>
        <end position="560"/>
    </location>
</feature>
<dbReference type="Pfam" id="PF17803">
    <property type="entry name" value="Cadherin_4"/>
    <property type="match status" value="2"/>
</dbReference>
<dbReference type="NCBIfam" id="TIGR01965">
    <property type="entry name" value="VCBS_repeat"/>
    <property type="match status" value="4"/>
</dbReference>
<gene>
    <name evidence="3" type="ORF">RM543_18790</name>
</gene>
<feature type="non-terminal residue" evidence="3">
    <location>
        <position position="1"/>
    </location>
</feature>
<comment type="caution">
    <text evidence="3">The sequence shown here is derived from an EMBL/GenBank/DDBJ whole genome shotgun (WGS) entry which is preliminary data.</text>
</comment>
<accession>A0ABU3DM10</accession>
<evidence type="ECO:0000313" key="3">
    <source>
        <dbReference type="EMBL" id="MDT0684711.1"/>
    </source>
</evidence>
<feature type="compositionally biased region" description="Basic and acidic residues" evidence="1">
    <location>
        <begin position="3239"/>
        <end position="3250"/>
    </location>
</feature>
<dbReference type="CDD" id="cd11304">
    <property type="entry name" value="Cadherin_repeat"/>
    <property type="match status" value="1"/>
</dbReference>
<feature type="domain" description="Cadherin" evidence="2">
    <location>
        <begin position="9"/>
        <end position="101"/>
    </location>
</feature>
<reference evidence="3 4" key="1">
    <citation type="submission" date="2023-09" db="EMBL/GenBank/DDBJ databases">
        <authorList>
            <person name="Rey-Velasco X."/>
        </authorList>
    </citation>
    <scope>NUCLEOTIDE SEQUENCE [LARGE SCALE GENOMIC DNA]</scope>
    <source>
        <strain evidence="3 4">F158</strain>
    </source>
</reference>
<sequence length="3323" mass="339805">VTPVNDAPVATPDSHETPEDTPVDGQVTAEDVDGDTLAFAVTDGPDNGTVEIDPETGEYTYTPGQDYNGEDSFDVTVTDGNGGSDTVTVEITVTPVNDPATISGDLTGAVEEAGGVDNGTPGTQTASGTASVTDVDEGGSFFREPDSLGGTYGTFTFNAENGAWTYTLDDTRPATEALADGQEVTDILNVTSLDGTATETITVTVTGQNDGAQVTDDTGAVTEDSGLDDGMLTTSGSIEVTDKDTGEAELDPAESSFMSGSHGGSSSLGALTVNADGTWSYQIDNSLTEVQSLPEDGTLTETFIVTSDDGTATGTIIVTVTGTNDDPVISGAATGTVTEDGTSPATGILEVDDIDIGDTHTWAVTENGEYGTLTLPGSDGSWSYTLDNSNAAVQALAEGETMTDDVTVRVSDNNGGFSEQVVSITITGTNDAPVIDEAGSELSGSVTELADGGENENAFEHSTSGTITASDVDNAGVLSASAAPSEGATNYLGTFTVGEVDPTTGEAEWTFTVDDEDLDSLGADAVLTQTYDVTIEDDNGGSDVVSVTVTVNGTNDQPLATDDASIIGMDDVAILDVLENDTDVDAGETETLQVTVVDGQEIAPGGTITLQSGDGTVSLSGRGELSFTPAVGLTGQVTIVYTVDDGSGTGNSIASADWVVNVAGVAISDNASPGGEAPGDGVLASVDDLTTVEIEGFAAVGGSVNSIVITDGNGGSVTLTDVPVDADGTYSIIADLSELDDGTLTVTASVEDRSGNPATTTDTILLDTVTEVAIDRVLIEDGEAPVITGTAEEGSTVIVNVNVNGTDRTADVDASGNWSLTLPGPITEDEVTVTATSTDAYGNVDTDERTVSDLSATDEDASEGPDILVAEAALEGGSDEGSGADAAESTFTLGGDLEDLASVVIGGTVSGGELSGGTTFTIEELQAIVTDGPLDPVTTEYGTLTITGFDSETGVVRYTYALSGSTDDHSDASANDVVTETIGIAVIEEDGDTRVDRLTVGVLDDAPETSVDDPALSVIEGGAAIGSATAGGANLLANDTLGADGGRVNTVFYTDRNGDPAEVTLAEGGTEEVDTRYGTLTVSSDGTWSYEPLSSVDHELPDNDDSLQDNFTYNTIDADGDVSPGVGTQPISVLDTLPEFGTPENAEVDEANLASGTDPDGTELSQSGSLNLAPGQDGFGVQLTTDSAPAGLTSGGDPIRYTLSEDGLTLTADTGEGTDPVFTVTITDPANADAGYTFDLLRPLDHTGGSSLDLVFGVEVTDEDGDTDQTRFTVAVGDDAPASTIERTVDEDSSGFTVNTSADANAANTGISQGGTPLTGTADPETGEVVYDTEHGTVTIAPDGSVSYMPSPDFSGEEVFEIVTQDDQATPSTITVTGNVTPVADAAEVTVDDDRIGTVEDTAVALGLNAPVITDDGTGTGNNARPERIGAITLSGLPEGAILGWAGQTLTVDASGEVTIELTDPGLSVTGLDADITMTAAEFETLEVTPPANSSANFDVTYDVTSYEVDETGAILVTEGAESSETVRVFVQAATDPATLTYDTGVDASAVENATSIVYFGTGGNTVAEVTLAEDTVVNLANVLAASFADLDGSEKRSITISNGSGEPIVVNGQTVAAGGSITLGGGSLSTSTTGFPKIEIGGTSDFAGDLDNITVTLNARDQDADGYLDGGTPTRRRVPGLPEADVSDNSATLNLRVTPVADDVIVADVTTEEDTPANFLSGVRLGDTSGGAAEGGSEIITAISFDIPEGWVVTESDVSNGATADITEVDGTYTITFTGGTEAEREQYLDGFTIKPPAHDSGDATITLRVSSVDEAEVGGGAVTDTVTEAEHDVTITVTPVAEQVGVDSDGDGTVDLTMTPGVEYSSAALEDTWFDLNSDGFELQAGWTNQDAEEETFARLTPELIEGDGGAADATGSMFQWVEGGATKTAIFDGATPIDVPVDSLGALQFKAAEDFSGAFRIRVQAYTVDEDDDGGTTVEAVSGEAFLENLVVEPVADEVTLALGARARGNEDTDIPLNIRPTSSDPSETFDVTIDDIPEGSVLTYDGTVLTVVGGSVTITDFDAGLPLTLRPPFDSNEDSILEVSAQSVDRVTIDDVEYVDRSEVESLSINVQVRGVADPAIVELTPQTYEEQAIDSGTETIALTDLVSVALGDADGSEMLTVRVTGLPEGFGLTQGTLTTGTDESGEDRIWILRAAQLDTVEITVPQNFSGEVTFGVSPVTTENDGASRTGAQVPVTFTVEPSPEATVTTAAFIVEDRLQSLNFGIVPQNGDTDEVIEAVRIPVAQTAGKDFTLYVAGEPISNLTPVNDGGTAYYELTPEQAETLAALGAENLDGDLGSFELEYRITDPGDGTVDPVTSDWQSSTFEITGTPATDQPDLTLSGFALAGGNGTVDGGDITVTAPGEQVTMTLNVGAADTDGSEHVVRVILDNVPEGVTVEDAELVGQGRWLLIYENVDALPINDAGGLDLPVVLSVGSAAGDRDAVPISVTVQTQDRGDRPDSPAAVLQDSATWTLTTDFSAQEGGEPPAIEAWAYNDAAATEDLPFTLNSVVTGTITVSDPAASVLTVTITDLPMGTIVEGMVRTTVDGEPVWTASVTTSPDDDTEAAQARLDALLDSITLQVAPDANDNNLADEFTLNATLTTALAGGGDPNEETLSDVIPVQPVTDEANVSIALGAADEDGRLTEADTEIPLTLTVTNSADGDAGSIVGGEVYLQVTGTDGLGDGTLTVDGVVYERTSITGEDGIPDGDYYVIPGAEMGVPLDMVFTPGTVTAGEVTVEAWVRNIETGGETLTSSGTATLPIEISNDGVIVDAEAPFTGPEAADSTAASLIQLDLALSLVDSDGSEVITTVLLPNLPEGFQVYTGADAASATMAVNAGGDGTTNTWLLVGDGEAMPEYIGILPPQNWSGTLEDVALTVISGETALTEDRVDTVEIGDLVVTPVANGITLDPTNSFGTEGRIIPINLNASLADLGDASVPGAPDGSTETVTLEIEGLGEYASLYLGTTLLTEGVTYDAGSETYTVTGLTQNEIDTLGFRQASTGLTDQDGATGGLQLKVTARSVDGTDESDPVEGFVTVNQTGQQGSAADNTLIWTGQLINGRGGVDTVLFREGESLTGTELGANLRNIEVLDLGIDGANGITDLTPEQVAAMTSAPRALTVTGDAEDSLSLSGKWLDNGDGIWTGTTAGGQEVTLTVEDVSVTPPSAPVSIMSFGAEDGVDAFGLSGIESFEAETRRTSQEPTREGAGTATEEAAEELSFETLIAEDGSEEDLADLLPEEDADRAGSTGTSAPDGITGFEPASPLDDELQPGAEYAA</sequence>
<name>A0ABU3DM10_9RHOB</name>
<feature type="region of interest" description="Disordered" evidence="1">
    <location>
        <begin position="1"/>
        <end position="28"/>
    </location>
</feature>
<dbReference type="InterPro" id="IPR002126">
    <property type="entry name" value="Cadherin-like_dom"/>
</dbReference>